<dbReference type="Pfam" id="PF02195">
    <property type="entry name" value="ParB_N"/>
    <property type="match status" value="1"/>
</dbReference>
<sequence length="302" mass="33828">MASTKNALDEVSLNVDESMGLRRGPHTATLSPVSSAKDIGRRPLRTFGKVEIDRVIPDPEQPRTHFDDADIERLANSIRKHGQLHPIRVRWNESGHKWLIVSGERRWRATKAAGLPTIDCFFVDGKMSEPEIREQQLVENLLRTDLKPIEEARAYQSLMKLCDWNGKQVAESLNVTTSRVSRALALLDLPEDVQKKVESGTLAKSSAYEISKLSDTEAQAEIATKASTGELSHANTVKKINERRSKKKPARSTGTNLSFFAENGIKVAVASKSKVDYHEIELALTDAIEEVQHRIRNNIKLF</sequence>
<dbReference type="InterPro" id="IPR050336">
    <property type="entry name" value="Chromosome_partition/occlusion"/>
</dbReference>
<keyword evidence="5" id="KW-1185">Reference proteome</keyword>
<dbReference type="GO" id="GO:0003677">
    <property type="term" value="F:DNA binding"/>
    <property type="evidence" value="ECO:0007669"/>
    <property type="project" value="InterPro"/>
</dbReference>
<keyword evidence="2" id="KW-0159">Chromosome partition</keyword>
<dbReference type="RefSeq" id="WP_099260781.1">
    <property type="nucleotide sequence ID" value="NZ_NIZW01000008.1"/>
</dbReference>
<dbReference type="Gene3D" id="3.90.1530.30">
    <property type="match status" value="1"/>
</dbReference>
<dbReference type="PANTHER" id="PTHR33375:SF1">
    <property type="entry name" value="CHROMOSOME-PARTITIONING PROTEIN PARB-RELATED"/>
    <property type="match status" value="1"/>
</dbReference>
<reference evidence="4 5" key="1">
    <citation type="submission" date="2017-06" db="EMBL/GenBank/DDBJ databases">
        <title>Description of Rhodopirellula bahusiensis sp. nov.</title>
        <authorList>
            <person name="Kizina J."/>
            <person name="Harder J."/>
        </authorList>
    </citation>
    <scope>NUCLEOTIDE SEQUENCE [LARGE SCALE GENOMIC DNA]</scope>
    <source>
        <strain evidence="4 5">SWK21</strain>
    </source>
</reference>
<protein>
    <submittedName>
        <fullName evidence="4">Chromosome partitioning protein ParB</fullName>
    </submittedName>
</protein>
<name>A0A2G1W7K6_9BACT</name>
<dbReference type="Gene3D" id="1.10.10.2830">
    <property type="match status" value="1"/>
</dbReference>
<dbReference type="InterPro" id="IPR004437">
    <property type="entry name" value="ParB/RepB/Spo0J"/>
</dbReference>
<comment type="similarity">
    <text evidence="1">Belongs to the ParB family.</text>
</comment>
<evidence type="ECO:0000256" key="2">
    <source>
        <dbReference type="ARBA" id="ARBA00022829"/>
    </source>
</evidence>
<dbReference type="GeneID" id="90608733"/>
<evidence type="ECO:0000259" key="3">
    <source>
        <dbReference type="SMART" id="SM00470"/>
    </source>
</evidence>
<evidence type="ECO:0000313" key="4">
    <source>
        <dbReference type="EMBL" id="PHQ35006.1"/>
    </source>
</evidence>
<proteinExistence type="inferred from homology"/>
<dbReference type="InterPro" id="IPR003115">
    <property type="entry name" value="ParB_N"/>
</dbReference>
<dbReference type="GO" id="GO:0005694">
    <property type="term" value="C:chromosome"/>
    <property type="evidence" value="ECO:0007669"/>
    <property type="project" value="TreeGrafter"/>
</dbReference>
<gene>
    <name evidence="4" type="ORF">CEE69_11260</name>
</gene>
<dbReference type="Proteomes" id="UP000225740">
    <property type="component" value="Unassembled WGS sequence"/>
</dbReference>
<feature type="domain" description="ParB-like N-terminal" evidence="3">
    <location>
        <begin position="48"/>
        <end position="141"/>
    </location>
</feature>
<dbReference type="EMBL" id="NIZW01000008">
    <property type="protein sequence ID" value="PHQ35006.1"/>
    <property type="molecule type" value="Genomic_DNA"/>
</dbReference>
<dbReference type="PANTHER" id="PTHR33375">
    <property type="entry name" value="CHROMOSOME-PARTITIONING PROTEIN PARB-RELATED"/>
    <property type="match status" value="1"/>
</dbReference>
<organism evidence="4 5">
    <name type="scientific">Rhodopirellula bahusiensis</name>
    <dbReference type="NCBI Taxonomy" id="2014065"/>
    <lineage>
        <taxon>Bacteria</taxon>
        <taxon>Pseudomonadati</taxon>
        <taxon>Planctomycetota</taxon>
        <taxon>Planctomycetia</taxon>
        <taxon>Pirellulales</taxon>
        <taxon>Pirellulaceae</taxon>
        <taxon>Rhodopirellula</taxon>
    </lineage>
</organism>
<dbReference type="SUPFAM" id="SSF110849">
    <property type="entry name" value="ParB/Sulfiredoxin"/>
    <property type="match status" value="1"/>
</dbReference>
<dbReference type="Pfam" id="PF17762">
    <property type="entry name" value="HTH_ParB"/>
    <property type="match status" value="1"/>
</dbReference>
<dbReference type="SMART" id="SM00470">
    <property type="entry name" value="ParB"/>
    <property type="match status" value="1"/>
</dbReference>
<dbReference type="OrthoDB" id="9802051at2"/>
<dbReference type="AlphaFoldDB" id="A0A2G1W7K6"/>
<accession>A0A2G1W7K6</accession>
<dbReference type="InterPro" id="IPR041468">
    <property type="entry name" value="HTH_ParB/Spo0J"/>
</dbReference>
<dbReference type="InterPro" id="IPR036086">
    <property type="entry name" value="ParB/Sulfiredoxin_sf"/>
</dbReference>
<evidence type="ECO:0000256" key="1">
    <source>
        <dbReference type="ARBA" id="ARBA00006295"/>
    </source>
</evidence>
<evidence type="ECO:0000313" key="5">
    <source>
        <dbReference type="Proteomes" id="UP000225740"/>
    </source>
</evidence>
<comment type="caution">
    <text evidence="4">The sequence shown here is derived from an EMBL/GenBank/DDBJ whole genome shotgun (WGS) entry which is preliminary data.</text>
</comment>
<dbReference type="GO" id="GO:0007059">
    <property type="term" value="P:chromosome segregation"/>
    <property type="evidence" value="ECO:0007669"/>
    <property type="project" value="UniProtKB-KW"/>
</dbReference>
<dbReference type="FunFam" id="1.10.10.2830:FF:000001">
    <property type="entry name" value="Chromosome partitioning protein ParB"/>
    <property type="match status" value="1"/>
</dbReference>
<dbReference type="NCBIfam" id="TIGR00180">
    <property type="entry name" value="parB_part"/>
    <property type="match status" value="1"/>
</dbReference>